<proteinExistence type="predicted"/>
<dbReference type="GO" id="GO:0004674">
    <property type="term" value="F:protein serine/threonine kinase activity"/>
    <property type="evidence" value="ECO:0007669"/>
    <property type="project" value="UniProtKB-EC"/>
</dbReference>
<comment type="catalytic activity">
    <reaction evidence="3">
        <text>L-seryl-[protein] + ATP = O-phospho-L-seryl-[protein] + ADP + H(+)</text>
        <dbReference type="Rhea" id="RHEA:17989"/>
        <dbReference type="Rhea" id="RHEA-COMP:9863"/>
        <dbReference type="Rhea" id="RHEA-COMP:11604"/>
        <dbReference type="ChEBI" id="CHEBI:15378"/>
        <dbReference type="ChEBI" id="CHEBI:29999"/>
        <dbReference type="ChEBI" id="CHEBI:30616"/>
        <dbReference type="ChEBI" id="CHEBI:83421"/>
        <dbReference type="ChEBI" id="CHEBI:456216"/>
        <dbReference type="EC" id="2.7.11.1"/>
    </reaction>
</comment>
<evidence type="ECO:0000256" key="3">
    <source>
        <dbReference type="ARBA" id="ARBA00048679"/>
    </source>
</evidence>
<sequence length="1896" mass="217431">MSDRGVRGVEDPTLNVKKVSVEDLSGDGDRKLKTNPFEAEGSGTSVQWPPIAVDYPAELQSLKDAIQEKEETHLLEISKYKESSEKQLETIDKLQNKVSEYRTLCFELENKLDNLSKIKSEQSQFPSETIKKLETRVKELMKEKEDNERSYMDEIQSMILDNNKQTHRSLQLSASNTTLLKQLEDSQEIIKELRASNEKLTERNKSISLAEKNKASAVNSIVGVKNKAAVLRTDFEIMKEESTKEIHELNEKMKLLAREMKEHMEEKMKEQKTTQEQMRVFTEISTLQEDYALQLETYKDLVEELETELASVKELKEEAEQKVFEAVKKSEDLEAQIVALKNEKTIVAGIRDRDIETLQDALLNVTRLFVDGEKVTVDLFKDDVDEGCDWIMSTVTNGFNSLHCTIEKQETELVIAEERVAELTSLLMNEKDQKVETYSAAGLMKRELNICQSQLNELSQTKVQLQGQIENIVSQKMEVDSKLSEYQESLALLEAERSETLEAQGSLEKRIKDLENETKGIQMDKEGLEAEMTKKKYMVARLQQSINQSQREVKELQDKLSSLKTEKMDMEKVMFDTKSKVSMLELEKDLLEKELKDVQQSEQTLLERMVEFQQANSILESEKRALQESLDNMSAKQNKLDRMNSVLVERKQSQDDEVERLRSTNRLLTDQVDTLDKNLQELESICVRLRKEKSSLKQEAILLNEAFVKTRSTLSEVQIQRGQLNQSVAKIVQEKALLVQEKIQLASNIAHLEESLKCSLQTIAILSKDKDDSEISLKELSGELESSRDKVFQLENSIITLREEKQSEAKESKEAFEAFQVKMASEIDKSKEEAQKLKEELQIKIAGYEKSLSTCKKSHELEISELKGNHSQEVMSLIKNHETMVAKLQNELEEYKKESEAAIGKAVQDKEATVVGMEKEKDLMVERLELEIKREREKSSELEQEKKELEVRTSELTDQLKASEENAETLSKELNYIEGQIQKLQTILDEVKNDAEGEINQLKTDLSNSASKVIELEEKTANLLLAIKHHENNTSSAKKQLQEAQDILDRHLKETQRLMTDKQSLERQLGNIQSNYAQAFQTISQYEEKFSEREEEKNQALGEGRRLRKLLQFSEQALAKLTDDHKQLEGSYTTSQKELNLSRLQVRSLREELREGQQVIEEYKHKVADLEGRLSVAMSGFVSKEEDLKNALEMIQSLRGECFDLKTSLESSKSESRGFSDEVALLKVKLEDLKVQRSEIVNTVQSLEESFETERKNNQSLRQEIAAVKVAKSQREEELVELVKTYQELRSLHHQFIAALEGNLDPELASEFESATNVDEYVAEAKTNPNTTILLSSLVSGSLESGTASPGVTLTSPLPPPPLSTSPITKSPETLASFVSKLQNNLLSLRKAKESIKGELEESVTRMAALFEQKEAAEKQVQRLMSINREKDGSLQVALKTNSELQSTIDSQINEIRELSLKIDEVCNLQRRTAEELDLCRVKNQAAVIQLSKLSDHQVLQEIEKKEMQSELNKAKLTTVLQENELMRLSKEKEKWAMLEMERETKLRNFEEEKYGMELISVKTKSEIKELEKKLCKAIESREEILAAYKSQQEVGRGLEREKETLMSNSLKTEELLKREIQDLTKTKVGYEKELSKLQDEMNKLKLKMVQSESARKESERKMTTLLGKFEEIKLEKSSAAEKADEEKGLRDILIKQVNVLKSKLEREILNNSSSKEAIGHLQKEIERKKREICASREELRKAKHEISALIIRQTEFKNTLSASYKLNTDLAAKIEEKEKKHQKELQVLQQGQKKDENMLKISQKLFQTQWEGKESEYKNLIKQLEKKVQLLDESLIQLKVSRDEIISKADKQDKAIATFHKYLSHERPSSTERPHGRGGEVQVSLHHGYLSDTSI</sequence>
<dbReference type="PANTHER" id="PTHR22988">
    <property type="entry name" value="MYOTONIC DYSTROPHY S/T KINASE-RELATED"/>
    <property type="match status" value="1"/>
</dbReference>
<dbReference type="GO" id="GO:0005737">
    <property type="term" value="C:cytoplasm"/>
    <property type="evidence" value="ECO:0007669"/>
    <property type="project" value="TreeGrafter"/>
</dbReference>
<dbReference type="SUPFAM" id="SSF57997">
    <property type="entry name" value="Tropomyosin"/>
    <property type="match status" value="1"/>
</dbReference>
<dbReference type="InParanoid" id="A0A1X7VGQ0"/>
<protein>
    <submittedName>
        <fullName evidence="6">Uncharacterized protein</fullName>
    </submittedName>
</protein>
<keyword evidence="1" id="KW-0597">Phosphoprotein</keyword>
<keyword evidence="7" id="KW-1185">Reference proteome</keyword>
<feature type="coiled-coil region" evidence="4">
    <location>
        <begin position="406"/>
        <end position="706"/>
    </location>
</feature>
<feature type="coiled-coil region" evidence="4">
    <location>
        <begin position="176"/>
        <end position="343"/>
    </location>
</feature>
<organism evidence="6">
    <name type="scientific">Amphimedon queenslandica</name>
    <name type="common">Sponge</name>
    <dbReference type="NCBI Taxonomy" id="400682"/>
    <lineage>
        <taxon>Eukaryota</taxon>
        <taxon>Metazoa</taxon>
        <taxon>Porifera</taxon>
        <taxon>Demospongiae</taxon>
        <taxon>Heteroscleromorpha</taxon>
        <taxon>Haplosclerida</taxon>
        <taxon>Niphatidae</taxon>
        <taxon>Amphimedon</taxon>
    </lineage>
</organism>
<feature type="compositionally biased region" description="Basic and acidic residues" evidence="5">
    <location>
        <begin position="1865"/>
        <end position="1879"/>
    </location>
</feature>
<dbReference type="Proteomes" id="UP000007879">
    <property type="component" value="Unassembled WGS sequence"/>
</dbReference>
<accession>A0A1X7VGQ0</accession>
<feature type="coiled-coil region" evidence="4">
    <location>
        <begin position="1772"/>
        <end position="1842"/>
    </location>
</feature>
<dbReference type="EnsemblMetazoa" id="XM_003384278.3">
    <property type="protein sequence ID" value="XP_003384326.2"/>
    <property type="gene ID" value="LOC100641495"/>
</dbReference>
<evidence type="ECO:0000256" key="4">
    <source>
        <dbReference type="SAM" id="Coils"/>
    </source>
</evidence>
<dbReference type="PANTHER" id="PTHR22988:SF71">
    <property type="entry name" value="CITRON RHO-INTERACTING KINASE"/>
    <property type="match status" value="1"/>
</dbReference>
<dbReference type="KEGG" id="aqu:100641495"/>
<feature type="coiled-coil region" evidence="4">
    <location>
        <begin position="770"/>
        <end position="1201"/>
    </location>
</feature>
<keyword evidence="4" id="KW-0175">Coiled coil</keyword>
<evidence type="ECO:0000256" key="2">
    <source>
        <dbReference type="ARBA" id="ARBA00047899"/>
    </source>
</evidence>
<feature type="coiled-coil region" evidence="4">
    <location>
        <begin position="77"/>
        <end position="150"/>
    </location>
</feature>
<dbReference type="InterPro" id="IPR050839">
    <property type="entry name" value="Rho-assoc_Ser/Thr_Kinase"/>
</dbReference>
<evidence type="ECO:0000313" key="6">
    <source>
        <dbReference type="EnsemblMetazoa" id="Aqu2.1.39138_001"/>
    </source>
</evidence>
<dbReference type="EnsemblMetazoa" id="Aqu2.1.39138_001">
    <property type="protein sequence ID" value="Aqu2.1.39138_001"/>
    <property type="gene ID" value="Aqu2.1.39138"/>
</dbReference>
<dbReference type="GO" id="GO:0031032">
    <property type="term" value="P:actomyosin structure organization"/>
    <property type="evidence" value="ECO:0007669"/>
    <property type="project" value="TreeGrafter"/>
</dbReference>
<name>A0A1X7VGQ0_AMPQE</name>
<gene>
    <name evidence="6" type="primary">100641495</name>
</gene>
<feature type="region of interest" description="Disordered" evidence="5">
    <location>
        <begin position="20"/>
        <end position="49"/>
    </location>
</feature>
<comment type="catalytic activity">
    <reaction evidence="2">
        <text>L-threonyl-[protein] + ATP = O-phospho-L-threonyl-[protein] + ADP + H(+)</text>
        <dbReference type="Rhea" id="RHEA:46608"/>
        <dbReference type="Rhea" id="RHEA-COMP:11060"/>
        <dbReference type="Rhea" id="RHEA-COMP:11605"/>
        <dbReference type="ChEBI" id="CHEBI:15378"/>
        <dbReference type="ChEBI" id="CHEBI:30013"/>
        <dbReference type="ChEBI" id="CHEBI:30616"/>
        <dbReference type="ChEBI" id="CHEBI:61977"/>
        <dbReference type="ChEBI" id="CHEBI:456216"/>
        <dbReference type="EC" id="2.7.11.1"/>
    </reaction>
</comment>
<dbReference type="Gene3D" id="1.10.287.1490">
    <property type="match status" value="2"/>
</dbReference>
<feature type="coiled-coil region" evidence="4">
    <location>
        <begin position="1614"/>
        <end position="1662"/>
    </location>
</feature>
<feature type="coiled-coil region" evidence="4">
    <location>
        <begin position="1230"/>
        <end position="1278"/>
    </location>
</feature>
<dbReference type="GO" id="GO:0005856">
    <property type="term" value="C:cytoskeleton"/>
    <property type="evidence" value="ECO:0007669"/>
    <property type="project" value="TreeGrafter"/>
</dbReference>
<reference evidence="7" key="1">
    <citation type="journal article" date="2010" name="Nature">
        <title>The Amphimedon queenslandica genome and the evolution of animal complexity.</title>
        <authorList>
            <person name="Srivastava M."/>
            <person name="Simakov O."/>
            <person name="Chapman J."/>
            <person name="Fahey B."/>
            <person name="Gauthier M.E."/>
            <person name="Mitros T."/>
            <person name="Richards G.S."/>
            <person name="Conaco C."/>
            <person name="Dacre M."/>
            <person name="Hellsten U."/>
            <person name="Larroux C."/>
            <person name="Putnam N.H."/>
            <person name="Stanke M."/>
            <person name="Adamska M."/>
            <person name="Darling A."/>
            <person name="Degnan S.M."/>
            <person name="Oakley T.H."/>
            <person name="Plachetzki D.C."/>
            <person name="Zhai Y."/>
            <person name="Adamski M."/>
            <person name="Calcino A."/>
            <person name="Cummins S.F."/>
            <person name="Goodstein D.M."/>
            <person name="Harris C."/>
            <person name="Jackson D.J."/>
            <person name="Leys S.P."/>
            <person name="Shu S."/>
            <person name="Woodcroft B.J."/>
            <person name="Vervoort M."/>
            <person name="Kosik K.S."/>
            <person name="Manning G."/>
            <person name="Degnan B.M."/>
            <person name="Rokhsar D.S."/>
        </authorList>
    </citation>
    <scope>NUCLEOTIDE SEQUENCE [LARGE SCALE GENOMIC DNA]</scope>
</reference>
<feature type="region of interest" description="Disordered" evidence="5">
    <location>
        <begin position="1865"/>
        <end position="1885"/>
    </location>
</feature>
<evidence type="ECO:0000256" key="1">
    <source>
        <dbReference type="ARBA" id="ARBA00022553"/>
    </source>
</evidence>
<reference evidence="6" key="2">
    <citation type="submission" date="2017-05" db="UniProtKB">
        <authorList>
            <consortium name="EnsemblMetazoa"/>
        </authorList>
    </citation>
    <scope>IDENTIFICATION</scope>
</reference>
<feature type="coiled-coil region" evidence="4">
    <location>
        <begin position="1379"/>
        <end position="1462"/>
    </location>
</feature>
<evidence type="ECO:0000313" key="7">
    <source>
        <dbReference type="Proteomes" id="UP000007879"/>
    </source>
</evidence>
<evidence type="ECO:0000256" key="5">
    <source>
        <dbReference type="SAM" id="MobiDB-lite"/>
    </source>
</evidence>